<dbReference type="Proteomes" id="UP001153269">
    <property type="component" value="Unassembled WGS sequence"/>
</dbReference>
<feature type="region of interest" description="Disordered" evidence="1">
    <location>
        <begin position="39"/>
        <end position="68"/>
    </location>
</feature>
<keyword evidence="3" id="KW-1185">Reference proteome</keyword>
<evidence type="ECO:0000256" key="1">
    <source>
        <dbReference type="SAM" id="MobiDB-lite"/>
    </source>
</evidence>
<protein>
    <submittedName>
        <fullName evidence="2">Uncharacterized protein</fullName>
    </submittedName>
</protein>
<organism evidence="2 3">
    <name type="scientific">Pleuronectes platessa</name>
    <name type="common">European plaice</name>
    <dbReference type="NCBI Taxonomy" id="8262"/>
    <lineage>
        <taxon>Eukaryota</taxon>
        <taxon>Metazoa</taxon>
        <taxon>Chordata</taxon>
        <taxon>Craniata</taxon>
        <taxon>Vertebrata</taxon>
        <taxon>Euteleostomi</taxon>
        <taxon>Actinopterygii</taxon>
        <taxon>Neopterygii</taxon>
        <taxon>Teleostei</taxon>
        <taxon>Neoteleostei</taxon>
        <taxon>Acanthomorphata</taxon>
        <taxon>Carangaria</taxon>
        <taxon>Pleuronectiformes</taxon>
        <taxon>Pleuronectoidei</taxon>
        <taxon>Pleuronectidae</taxon>
        <taxon>Pleuronectes</taxon>
    </lineage>
</organism>
<evidence type="ECO:0000313" key="2">
    <source>
        <dbReference type="EMBL" id="CAB1426863.1"/>
    </source>
</evidence>
<comment type="caution">
    <text evidence="2">The sequence shown here is derived from an EMBL/GenBank/DDBJ whole genome shotgun (WGS) entry which is preliminary data.</text>
</comment>
<gene>
    <name evidence="2" type="ORF">PLEPLA_LOCUS14801</name>
</gene>
<dbReference type="AlphaFoldDB" id="A0A9N7U8E8"/>
<evidence type="ECO:0000313" key="3">
    <source>
        <dbReference type="Proteomes" id="UP001153269"/>
    </source>
</evidence>
<reference evidence="2" key="1">
    <citation type="submission" date="2020-03" db="EMBL/GenBank/DDBJ databases">
        <authorList>
            <person name="Weist P."/>
        </authorList>
    </citation>
    <scope>NUCLEOTIDE SEQUENCE</scope>
</reference>
<dbReference type="EMBL" id="CADEAL010000923">
    <property type="protein sequence ID" value="CAB1426863.1"/>
    <property type="molecule type" value="Genomic_DNA"/>
</dbReference>
<feature type="compositionally biased region" description="Low complexity" evidence="1">
    <location>
        <begin position="59"/>
        <end position="68"/>
    </location>
</feature>
<proteinExistence type="predicted"/>
<accession>A0A9N7U8E8</accession>
<name>A0A9N7U8E8_PLEPL</name>
<sequence>MSPDRLWDAARRFQMEASVFDPRQDLLLVSECTDGFTSMLSPDADKRNHRGRRAENMESSSGSRVHQHSSVPVIQILLLGIPREINWSEHMKPGSASQLRNVFSSGDGWASVETRARLSVILLVHEIMFDLRPKEKEKDDGGGRRRWEEVEEVEEVEDRGIMCEKMEERKAMGECW</sequence>